<feature type="non-terminal residue" evidence="1">
    <location>
        <position position="69"/>
    </location>
</feature>
<dbReference type="EMBL" id="CAJVPZ010013522">
    <property type="protein sequence ID" value="CAG8649492.1"/>
    <property type="molecule type" value="Genomic_DNA"/>
</dbReference>
<sequence length="69" mass="8255">MHNFELEGPTHNLELGGPKALRKEFPNYEVYFFEIHKAMAKYYSEKQKDMSNDSTSLYEELIRRKNENP</sequence>
<organism evidence="1 2">
    <name type="scientific">Racocetra fulgida</name>
    <dbReference type="NCBI Taxonomy" id="60492"/>
    <lineage>
        <taxon>Eukaryota</taxon>
        <taxon>Fungi</taxon>
        <taxon>Fungi incertae sedis</taxon>
        <taxon>Mucoromycota</taxon>
        <taxon>Glomeromycotina</taxon>
        <taxon>Glomeromycetes</taxon>
        <taxon>Diversisporales</taxon>
        <taxon>Gigasporaceae</taxon>
        <taxon>Racocetra</taxon>
    </lineage>
</organism>
<protein>
    <submittedName>
        <fullName evidence="1">9065_t:CDS:1</fullName>
    </submittedName>
</protein>
<dbReference type="AlphaFoldDB" id="A0A9N9DR85"/>
<name>A0A9N9DR85_9GLOM</name>
<accession>A0A9N9DR85</accession>
<dbReference type="Proteomes" id="UP000789396">
    <property type="component" value="Unassembled WGS sequence"/>
</dbReference>
<proteinExistence type="predicted"/>
<dbReference type="OrthoDB" id="2441040at2759"/>
<evidence type="ECO:0000313" key="1">
    <source>
        <dbReference type="EMBL" id="CAG8649492.1"/>
    </source>
</evidence>
<evidence type="ECO:0000313" key="2">
    <source>
        <dbReference type="Proteomes" id="UP000789396"/>
    </source>
</evidence>
<comment type="caution">
    <text evidence="1">The sequence shown here is derived from an EMBL/GenBank/DDBJ whole genome shotgun (WGS) entry which is preliminary data.</text>
</comment>
<gene>
    <name evidence="1" type="ORF">RFULGI_LOCUS8391</name>
</gene>
<keyword evidence="2" id="KW-1185">Reference proteome</keyword>
<reference evidence="1" key="1">
    <citation type="submission" date="2021-06" db="EMBL/GenBank/DDBJ databases">
        <authorList>
            <person name="Kallberg Y."/>
            <person name="Tangrot J."/>
            <person name="Rosling A."/>
        </authorList>
    </citation>
    <scope>NUCLEOTIDE SEQUENCE</scope>
    <source>
        <strain evidence="1">IN212</strain>
    </source>
</reference>